<gene>
    <name evidence="1" type="ORF">SAMN05444142_1199</name>
</gene>
<evidence type="ECO:0000313" key="2">
    <source>
        <dbReference type="Proteomes" id="UP000324252"/>
    </source>
</evidence>
<protein>
    <recommendedName>
        <fullName evidence="3">Glycosaminoglycan attachment site</fullName>
    </recommendedName>
</protein>
<name>A0A1H0P8C6_9RHOB</name>
<evidence type="ECO:0000313" key="1">
    <source>
        <dbReference type="EMBL" id="SHL03243.1"/>
    </source>
</evidence>
<accession>A0A1H0P8C6</accession>
<proteinExistence type="predicted"/>
<sequence>MNSANEGPHTLKLLPRSLFDLYALALPRGHGFGMRPPIGAWQSEDGIAYGVITQHVQTPDFGVLVMRRRVDGVWVEVEAETGIASQNAALEELERLLGCNQQKEALPANTAPRPALHDIGNRQPSKVFSALSTPSHHVAAWTLNQLYLAMPNPDKNWAGDCQTGNFHTRLWEAQLLASFREQGLLVEQPHPSPDFRIENRKGGPAWVEAVTANPPVPYDHVNAAPSVQPEAREELFFGTAAVRFAKTLGSKLQKGYHRLAHVKDMPFAIALADFHAPASMIWSREALVGYLYGLGAEPKDIDGQRVAVPTERTELLGENPFPAGLFTDERHAELSAVIFSNACSISKLSRVPISAGADTKGFRYFRIGNFLDRTPGALKGIPFCLDVTSDEYRSLWPQGYEPWCAELEVFHNPHARHPLPEALIPEATHWVEENGEVVCRAFYETSILWSQTRILNEDDRIPTLEDFLPDPDSRR</sequence>
<keyword evidence="2" id="KW-1185">Reference proteome</keyword>
<reference evidence="1 2" key="1">
    <citation type="submission" date="2016-11" db="EMBL/GenBank/DDBJ databases">
        <authorList>
            <person name="Varghese N."/>
            <person name="Submissions S."/>
        </authorList>
    </citation>
    <scope>NUCLEOTIDE SEQUENCE [LARGE SCALE GENOMIC DNA]</scope>
    <source>
        <strain evidence="1 2">DSM 29620</strain>
    </source>
</reference>
<dbReference type="EMBL" id="FQZZ01000019">
    <property type="protein sequence ID" value="SHL03243.1"/>
    <property type="molecule type" value="Genomic_DNA"/>
</dbReference>
<dbReference type="AlphaFoldDB" id="A0A1H0P8C6"/>
<dbReference type="RefSeq" id="WP_211237135.1">
    <property type="nucleotide sequence ID" value="NZ_FNIO01000017.1"/>
</dbReference>
<dbReference type="Proteomes" id="UP000324252">
    <property type="component" value="Unassembled WGS sequence"/>
</dbReference>
<evidence type="ECO:0008006" key="3">
    <source>
        <dbReference type="Google" id="ProtNLM"/>
    </source>
</evidence>
<organism evidence="1 2">
    <name type="scientific">Lutimaribacter pacificus</name>
    <dbReference type="NCBI Taxonomy" id="391948"/>
    <lineage>
        <taxon>Bacteria</taxon>
        <taxon>Pseudomonadati</taxon>
        <taxon>Pseudomonadota</taxon>
        <taxon>Alphaproteobacteria</taxon>
        <taxon>Rhodobacterales</taxon>
        <taxon>Roseobacteraceae</taxon>
        <taxon>Lutimaribacter</taxon>
    </lineage>
</organism>